<dbReference type="STRING" id="71139.A0A059AAX9"/>
<dbReference type="InterPro" id="IPR013083">
    <property type="entry name" value="Znf_RING/FYVE/PHD"/>
</dbReference>
<dbReference type="PANTHER" id="PTHR35549">
    <property type="entry name" value="OS04G0584500 PROTEIN"/>
    <property type="match status" value="1"/>
</dbReference>
<dbReference type="SUPFAM" id="SSF48371">
    <property type="entry name" value="ARM repeat"/>
    <property type="match status" value="1"/>
</dbReference>
<dbReference type="InterPro" id="IPR016024">
    <property type="entry name" value="ARM-type_fold"/>
</dbReference>
<dbReference type="KEGG" id="egr:104421571"/>
<evidence type="ECO:0000256" key="2">
    <source>
        <dbReference type="ARBA" id="ARBA00004906"/>
    </source>
</evidence>
<evidence type="ECO:0000313" key="8">
    <source>
        <dbReference type="EMBL" id="KCW51262.1"/>
    </source>
</evidence>
<gene>
    <name evidence="8" type="ORF">EUGRSUZ_J00838</name>
</gene>
<dbReference type="GO" id="GO:0016567">
    <property type="term" value="P:protein ubiquitination"/>
    <property type="evidence" value="ECO:0007669"/>
    <property type="project" value="UniProtKB-UniPathway"/>
</dbReference>
<keyword evidence="5" id="KW-0833">Ubl conjugation pathway</keyword>
<dbReference type="Pfam" id="PF04564">
    <property type="entry name" value="U-box"/>
    <property type="match status" value="1"/>
</dbReference>
<dbReference type="SUPFAM" id="SSF57850">
    <property type="entry name" value="RING/U-box"/>
    <property type="match status" value="1"/>
</dbReference>
<feature type="domain" description="U-box" evidence="7">
    <location>
        <begin position="633"/>
        <end position="708"/>
    </location>
</feature>
<feature type="compositionally biased region" description="Basic and acidic residues" evidence="6">
    <location>
        <begin position="82"/>
        <end position="117"/>
    </location>
</feature>
<name>A0A059AAX9_EUCGR</name>
<evidence type="ECO:0000256" key="4">
    <source>
        <dbReference type="ARBA" id="ARBA00022679"/>
    </source>
</evidence>
<dbReference type="InterPro" id="IPR056512">
    <property type="entry name" value="LIN_N"/>
</dbReference>
<dbReference type="OMA" id="IPQDFIC"/>
<dbReference type="GO" id="GO:0061630">
    <property type="term" value="F:ubiquitin protein ligase activity"/>
    <property type="evidence" value="ECO:0007669"/>
    <property type="project" value="UniProtKB-EC"/>
</dbReference>
<dbReference type="Gene3D" id="3.30.40.10">
    <property type="entry name" value="Zinc/RING finger domain, C3HC4 (zinc finger)"/>
    <property type="match status" value="1"/>
</dbReference>
<sequence length="1110" mass="123790">MASSLEELLAKEGFRGRGRRSMTRSRTVSSDAVTAPVYPLHGRHSSDSSYGNRNKTERTRSDASRYSFRGKLSGGDSIKAPRSRDGPIIRERVDGGSRKETSQKTEHSPDLLEDRRSVASSSDYKPGKETVDNDLDGSDRIKDTYLTEVQRMDKFPDGGGQSRQYRETLGKEVKLDMKHGSSSKMHLPGRTRPENFNEKSNGSSYNGKSFEDIQNPKHFRATLPEFVPALDEVAVQATISILTGYSKHYLKDRGFRATLHNNCFSCLNSIVPEQYPNNENKVIANLKQAIDTVEKAAEECATTKDLKRALLQLSVVTGLNSNDLKDGFTCGIPNYHLSACAHLYLSVIYKLQKKDRASAKHLLQVFSDSPFQARTTLLPELWENLFYPHLSHLKRWHSQEADSLEDNSNKERRLKLLDKVCNEILDSGTYQFAVYYKDWLTEGFEAPSIPSLNIPSLSIQEFQFNGSLGHSAELHKVVGPFYAQPMVSRKLYEDVFGSSNKPRLDDAEAEVDNCQSSVSSGSSSIEVKQTLTCSSETLKHTDQCIVESYTQNPQDKALEDGLPLIVGEGRGSREVSSSLAEANDDEGSNSGRSQKIGDGAQQIQYSSTYTIRVKFPLEDSGSQESFQEQSFSSILKHFICPLTGKLFEDPVTLETGQTYERVAISKWFDQGNRTCPMTGKTLECLSLPLTNIVIKRVIHSWTSECCKDHDAFALQTVVKSEGHKVEHKDTGAISKLEQLLITSDKAARTANAGQLISLGGLEYLIQRFGSGPTEERMIVLELILCCIEADASCRNQIAEGISSKFLLDLLHSKQIQVRKNAVCLLIQIICLNRRKDVVSFLGNLLNEEMVNAMHVLLLYLQSAPDVEKPLVALLLLHFDLLAEPRKYSIYREEAVDAISLALDLSLNDENVQESCCKALLIFGGHFSFSQMVSPEDWILKQEGCSETYKAITCDNEQYGFLADDTCSFENEDLAHREWLNNLLGSLLGSRRRSFIDALLKCLRSRDSNMVRACLITVAWLSSALSSLGNAEHQLSVFSALVPQLKEKLESGEKVEHKILASFSLLNFCKIPECRVLLLTMSEEMTSPLRSIADVSGTAKQLYALICGDDI</sequence>
<evidence type="ECO:0000256" key="5">
    <source>
        <dbReference type="ARBA" id="ARBA00022786"/>
    </source>
</evidence>
<dbReference type="InParanoid" id="A0A059AAX9"/>
<feature type="region of interest" description="Disordered" evidence="6">
    <location>
        <begin position="179"/>
        <end position="208"/>
    </location>
</feature>
<feature type="compositionally biased region" description="Basic and acidic residues" evidence="6">
    <location>
        <begin position="54"/>
        <end position="63"/>
    </location>
</feature>
<dbReference type="InterPro" id="IPR045210">
    <property type="entry name" value="RING-Ubox_PUB"/>
</dbReference>
<dbReference type="PROSITE" id="PS51698">
    <property type="entry name" value="U_BOX"/>
    <property type="match status" value="1"/>
</dbReference>
<dbReference type="InterPro" id="IPR011989">
    <property type="entry name" value="ARM-like"/>
</dbReference>
<feature type="region of interest" description="Disordered" evidence="6">
    <location>
        <begin position="573"/>
        <end position="599"/>
    </location>
</feature>
<dbReference type="Pfam" id="PF23568">
    <property type="entry name" value="ARM_LIN"/>
    <property type="match status" value="1"/>
</dbReference>
<dbReference type="InterPro" id="IPR003613">
    <property type="entry name" value="Ubox_domain"/>
</dbReference>
<keyword evidence="4" id="KW-0808">Transferase</keyword>
<dbReference type="UniPathway" id="UPA00143"/>
<evidence type="ECO:0000259" key="7">
    <source>
        <dbReference type="PROSITE" id="PS51698"/>
    </source>
</evidence>
<reference evidence="8" key="1">
    <citation type="submission" date="2013-07" db="EMBL/GenBank/DDBJ databases">
        <title>The genome of Eucalyptus grandis.</title>
        <authorList>
            <person name="Schmutz J."/>
            <person name="Hayes R."/>
            <person name="Myburg A."/>
            <person name="Tuskan G."/>
            <person name="Grattapaglia D."/>
            <person name="Rokhsar D.S."/>
        </authorList>
    </citation>
    <scope>NUCLEOTIDE SEQUENCE</scope>
    <source>
        <tissue evidence="8">Leaf extractions</tissue>
    </source>
</reference>
<feature type="compositionally biased region" description="Polar residues" evidence="6">
    <location>
        <begin position="198"/>
        <end position="207"/>
    </location>
</feature>
<dbReference type="AlphaFoldDB" id="A0A059AAX9"/>
<dbReference type="CDD" id="cd16664">
    <property type="entry name" value="RING-Ubox_PUB"/>
    <property type="match status" value="1"/>
</dbReference>
<dbReference type="SMART" id="SM00504">
    <property type="entry name" value="Ubox"/>
    <property type="match status" value="1"/>
</dbReference>
<dbReference type="InterPro" id="IPR055566">
    <property type="entry name" value="ARM_LIN"/>
</dbReference>
<comment type="pathway">
    <text evidence="2">Protein modification; protein ubiquitination.</text>
</comment>
<dbReference type="EC" id="2.3.2.27" evidence="3"/>
<dbReference type="PANTHER" id="PTHR35549:SF1">
    <property type="entry name" value="OS04G0584500 PROTEIN"/>
    <property type="match status" value="1"/>
</dbReference>
<proteinExistence type="predicted"/>
<dbReference type="eggNOG" id="KOG0167">
    <property type="taxonomic scope" value="Eukaryota"/>
</dbReference>
<feature type="region of interest" description="Disordered" evidence="6">
    <location>
        <begin position="1"/>
        <end position="139"/>
    </location>
</feature>
<protein>
    <recommendedName>
        <fullName evidence="3">RING-type E3 ubiquitin transferase</fullName>
        <ecNumber evidence="3">2.3.2.27</ecNumber>
    </recommendedName>
</protein>
<dbReference type="Pfam" id="PF23628">
    <property type="entry name" value="ARM_LIN_C"/>
    <property type="match status" value="1"/>
</dbReference>
<comment type="catalytic activity">
    <reaction evidence="1">
        <text>S-ubiquitinyl-[E2 ubiquitin-conjugating enzyme]-L-cysteine + [acceptor protein]-L-lysine = [E2 ubiquitin-conjugating enzyme]-L-cysteine + N(6)-ubiquitinyl-[acceptor protein]-L-lysine.</text>
        <dbReference type="EC" id="2.3.2.27"/>
    </reaction>
</comment>
<evidence type="ECO:0000256" key="3">
    <source>
        <dbReference type="ARBA" id="ARBA00012483"/>
    </source>
</evidence>
<dbReference type="Gramene" id="KCW51262">
    <property type="protein sequence ID" value="KCW51262"/>
    <property type="gene ID" value="EUGRSUZ_J00838"/>
</dbReference>
<dbReference type="OrthoDB" id="10064100at2759"/>
<evidence type="ECO:0000256" key="1">
    <source>
        <dbReference type="ARBA" id="ARBA00000900"/>
    </source>
</evidence>
<feature type="compositionally biased region" description="Basic and acidic residues" evidence="6">
    <location>
        <begin position="125"/>
        <end position="139"/>
    </location>
</feature>
<accession>A0A059AAX9</accession>
<dbReference type="EMBL" id="KK198762">
    <property type="protein sequence ID" value="KCW51262.1"/>
    <property type="molecule type" value="Genomic_DNA"/>
</dbReference>
<organism evidence="8">
    <name type="scientific">Eucalyptus grandis</name>
    <name type="common">Flooded gum</name>
    <dbReference type="NCBI Taxonomy" id="71139"/>
    <lineage>
        <taxon>Eukaryota</taxon>
        <taxon>Viridiplantae</taxon>
        <taxon>Streptophyta</taxon>
        <taxon>Embryophyta</taxon>
        <taxon>Tracheophyta</taxon>
        <taxon>Spermatophyta</taxon>
        <taxon>Magnoliopsida</taxon>
        <taxon>eudicotyledons</taxon>
        <taxon>Gunneridae</taxon>
        <taxon>Pentapetalae</taxon>
        <taxon>rosids</taxon>
        <taxon>malvids</taxon>
        <taxon>Myrtales</taxon>
        <taxon>Myrtaceae</taxon>
        <taxon>Myrtoideae</taxon>
        <taxon>Eucalypteae</taxon>
        <taxon>Eucalyptus</taxon>
    </lineage>
</organism>
<evidence type="ECO:0000256" key="6">
    <source>
        <dbReference type="SAM" id="MobiDB-lite"/>
    </source>
</evidence>
<dbReference type="Gene3D" id="1.25.10.10">
    <property type="entry name" value="Leucine-rich Repeat Variant"/>
    <property type="match status" value="1"/>
</dbReference>